<proteinExistence type="predicted"/>
<gene>
    <name evidence="1" type="ORF">LCGC14_2843820</name>
</gene>
<dbReference type="EMBL" id="LAZR01054503">
    <property type="protein sequence ID" value="KKK78415.1"/>
    <property type="molecule type" value="Genomic_DNA"/>
</dbReference>
<feature type="non-terminal residue" evidence="1">
    <location>
        <position position="1"/>
    </location>
</feature>
<accession>A0A0F8YX59</accession>
<name>A0A0F8YX59_9ZZZZ</name>
<protein>
    <submittedName>
        <fullName evidence="1">Uncharacterized protein</fullName>
    </submittedName>
</protein>
<comment type="caution">
    <text evidence="1">The sequence shown here is derived from an EMBL/GenBank/DDBJ whole genome shotgun (WGS) entry which is preliminary data.</text>
</comment>
<evidence type="ECO:0000313" key="1">
    <source>
        <dbReference type="EMBL" id="KKK78415.1"/>
    </source>
</evidence>
<organism evidence="1">
    <name type="scientific">marine sediment metagenome</name>
    <dbReference type="NCBI Taxonomy" id="412755"/>
    <lineage>
        <taxon>unclassified sequences</taxon>
        <taxon>metagenomes</taxon>
        <taxon>ecological metagenomes</taxon>
    </lineage>
</organism>
<reference evidence="1" key="1">
    <citation type="journal article" date="2015" name="Nature">
        <title>Complex archaea that bridge the gap between prokaryotes and eukaryotes.</title>
        <authorList>
            <person name="Spang A."/>
            <person name="Saw J.H."/>
            <person name="Jorgensen S.L."/>
            <person name="Zaremba-Niedzwiedzka K."/>
            <person name="Martijn J."/>
            <person name="Lind A.E."/>
            <person name="van Eijk R."/>
            <person name="Schleper C."/>
            <person name="Guy L."/>
            <person name="Ettema T.J."/>
        </authorList>
    </citation>
    <scope>NUCLEOTIDE SEQUENCE</scope>
</reference>
<dbReference type="AlphaFoldDB" id="A0A0F8YX59"/>
<sequence>AMSMIRSKNIFVTFCVNSIFDLDKNLVLSRADALLHVYGEGLVDRGRFASFFKAKGDQFDRLKFLYLYGKKFYSYSKPRANFIGKFVKDFVVDEVEYEVQKQKYIDKFLAQEVKGKRQRSYEGLIFNLVRNESYKPKEVAKMAEVDVVTIRRIVLFYENNPRNTIK</sequence>